<dbReference type="InParanoid" id="U2FMU5"/>
<dbReference type="Gene3D" id="3.30.1120.40">
    <property type="entry name" value="Stage V sporulation protein G"/>
    <property type="match status" value="1"/>
</dbReference>
<dbReference type="GO" id="GO:0000917">
    <property type="term" value="P:division septum assembly"/>
    <property type="evidence" value="ECO:0007669"/>
    <property type="project" value="UniProtKB-KW"/>
</dbReference>
<dbReference type="InterPro" id="IPR007170">
    <property type="entry name" value="SpoVG"/>
</dbReference>
<reference evidence="4 5" key="2">
    <citation type="journal article" date="2013" name="PLoS ONE">
        <title>INDIGO - INtegrated Data Warehouse of MIcrobial GenOmes with Examples from the Red Sea Extremophiles.</title>
        <authorList>
            <person name="Alam I."/>
            <person name="Antunes A."/>
            <person name="Kamau A.A."/>
            <person name="Ba Alawi W."/>
            <person name="Kalkatawi M."/>
            <person name="Stingl U."/>
            <person name="Bajic V.B."/>
        </authorList>
    </citation>
    <scope>NUCLEOTIDE SEQUENCE [LARGE SCALE GENOMIC DNA]</scope>
    <source>
        <strain evidence="4 5">SSD-17B</strain>
    </source>
</reference>
<dbReference type="EMBL" id="AFNU02000004">
    <property type="protein sequence ID" value="ERJ12464.1"/>
    <property type="molecule type" value="Genomic_DNA"/>
</dbReference>
<dbReference type="RefSeq" id="WP_008824957.1">
    <property type="nucleotide sequence ID" value="NZ_AFNU02000004.1"/>
</dbReference>
<gene>
    <name evidence="4" type="primary">spoVG</name>
    <name evidence="4" type="ORF">HLPCO_001450</name>
</gene>
<keyword evidence="5" id="KW-1185">Reference proteome</keyword>
<dbReference type="GO" id="GO:0004479">
    <property type="term" value="F:methionyl-tRNA formyltransferase activity"/>
    <property type="evidence" value="ECO:0007669"/>
    <property type="project" value="UniProtKB-EC"/>
</dbReference>
<evidence type="ECO:0000256" key="2">
    <source>
        <dbReference type="ARBA" id="ARBA00023210"/>
    </source>
</evidence>
<reference evidence="4 5" key="1">
    <citation type="journal article" date="2011" name="J. Bacteriol.">
        <title>Genome sequence of Haloplasma contractile, an unusual contractile bacterium from a deep-sea anoxic brine lake.</title>
        <authorList>
            <person name="Antunes A."/>
            <person name="Alam I."/>
            <person name="El Dorry H."/>
            <person name="Siam R."/>
            <person name="Robertson A."/>
            <person name="Bajic V.B."/>
            <person name="Stingl U."/>
        </authorList>
    </citation>
    <scope>NUCLEOTIDE SEQUENCE [LARGE SCALE GENOMIC DNA]</scope>
    <source>
        <strain evidence="4 5">SSD-17B</strain>
    </source>
</reference>
<evidence type="ECO:0000313" key="5">
    <source>
        <dbReference type="Proteomes" id="UP000005707"/>
    </source>
</evidence>
<dbReference type="NCBIfam" id="NF009749">
    <property type="entry name" value="PRK13259.1"/>
    <property type="match status" value="1"/>
</dbReference>
<proteinExistence type="predicted"/>
<comment type="caution">
    <text evidence="4">The sequence shown here is derived from an EMBL/GenBank/DDBJ whole genome shotgun (WGS) entry which is preliminary data.</text>
</comment>
<dbReference type="SUPFAM" id="SSF160537">
    <property type="entry name" value="SpoVG-like"/>
    <property type="match status" value="1"/>
</dbReference>
<dbReference type="eggNOG" id="COG2088">
    <property type="taxonomic scope" value="Bacteria"/>
</dbReference>
<dbReference type="FunCoup" id="U2FMU5">
    <property type="interactions" value="38"/>
</dbReference>
<dbReference type="AlphaFoldDB" id="U2FMU5"/>
<evidence type="ECO:0000256" key="3">
    <source>
        <dbReference type="ARBA" id="ARBA00023306"/>
    </source>
</evidence>
<dbReference type="EC" id="2.1.2.9" evidence="4"/>
<sequence length="87" mass="9916">MVVTNVKLKKIPNKNRLKAVCSLTFDDCFVIHEVRLIEGQNGKFVAMPSKKHVSGEYRDICHPINKTLRGTIEEAVLKAYDEAEEEE</sequence>
<dbReference type="PANTHER" id="PTHR38429">
    <property type="entry name" value="SEPTATION PROTEIN SPOVG-RELATED"/>
    <property type="match status" value="1"/>
</dbReference>
<name>U2FMU5_9MOLU</name>
<keyword evidence="3" id="KW-0131">Cell cycle</keyword>
<dbReference type="OrthoDB" id="9796286at2"/>
<keyword evidence="1" id="KW-0132">Cell division</keyword>
<evidence type="ECO:0000256" key="1">
    <source>
        <dbReference type="ARBA" id="ARBA00022618"/>
    </source>
</evidence>
<dbReference type="InterPro" id="IPR036751">
    <property type="entry name" value="SpoVG_sf"/>
</dbReference>
<organism evidence="4 5">
    <name type="scientific">Haloplasma contractile SSD-17B</name>
    <dbReference type="NCBI Taxonomy" id="1033810"/>
    <lineage>
        <taxon>Bacteria</taxon>
        <taxon>Bacillati</taxon>
        <taxon>Mycoplasmatota</taxon>
        <taxon>Mollicutes</taxon>
        <taxon>Haloplasmatales</taxon>
        <taxon>Haloplasmataceae</taxon>
        <taxon>Haloplasma</taxon>
    </lineage>
</organism>
<dbReference type="PANTHER" id="PTHR38429:SF1">
    <property type="entry name" value="SEPTATION PROTEIN SPOVG-RELATED"/>
    <property type="match status" value="1"/>
</dbReference>
<keyword evidence="2" id="KW-0717">Septation</keyword>
<evidence type="ECO:0000313" key="4">
    <source>
        <dbReference type="EMBL" id="ERJ12464.1"/>
    </source>
</evidence>
<dbReference type="GO" id="GO:0030435">
    <property type="term" value="P:sporulation resulting in formation of a cellular spore"/>
    <property type="evidence" value="ECO:0007669"/>
    <property type="project" value="InterPro"/>
</dbReference>
<keyword evidence="4" id="KW-0808">Transferase</keyword>
<dbReference type="STRING" id="1033810.HLPCO_001450"/>
<protein>
    <submittedName>
        <fullName evidence="4">Septation protein SpoVG</fullName>
        <ecNumber evidence="4">2.1.2.9</ecNumber>
    </submittedName>
</protein>
<accession>U2FMU5</accession>
<dbReference type="Pfam" id="PF04026">
    <property type="entry name" value="SpoVG"/>
    <property type="match status" value="1"/>
</dbReference>
<dbReference type="Proteomes" id="UP000005707">
    <property type="component" value="Unassembled WGS sequence"/>
</dbReference>